<reference evidence="3" key="1">
    <citation type="submission" date="2020-06" db="EMBL/GenBank/DDBJ databases">
        <title>Draft genome sequences of strains closely related to Aspergillus parafelis and Aspergillus hiratsukae.</title>
        <authorList>
            <person name="Dos Santos R.A.C."/>
            <person name="Rivero-Menendez O."/>
            <person name="Steenwyk J.L."/>
            <person name="Mead M.E."/>
            <person name="Goldman G.H."/>
            <person name="Alastruey-Izquierdo A."/>
            <person name="Rokas A."/>
        </authorList>
    </citation>
    <scope>NUCLEOTIDE SEQUENCE</scope>
    <source>
        <strain evidence="3">CNM-CM5793</strain>
    </source>
</reference>
<feature type="compositionally biased region" description="Low complexity" evidence="1">
    <location>
        <begin position="33"/>
        <end position="57"/>
    </location>
</feature>
<dbReference type="InterPro" id="IPR048743">
    <property type="entry name" value="AME1"/>
</dbReference>
<protein>
    <recommendedName>
        <fullName evidence="2">Inner kinetochore subunit AME1 domain-containing protein</fullName>
    </recommendedName>
</protein>
<feature type="compositionally biased region" description="Basic and acidic residues" evidence="1">
    <location>
        <begin position="495"/>
        <end position="511"/>
    </location>
</feature>
<feature type="compositionally biased region" description="Polar residues" evidence="1">
    <location>
        <begin position="59"/>
        <end position="94"/>
    </location>
</feature>
<sequence length="818" mass="88895">MATDREERLQMRQRGAATRKPKAIDFGFSFGLASAPAESTSEPALQPAATATATEPAGSPQTTSAVAETTSSRLSPARTPSTPNLGSSQRTPGSARNGLPERPSMFDIPSEEELELGRSSKRRKIESPSKVTHTSANIDVTPQETSLAQPQPDRTTRSAKEVIPDGPQAAAPTTSAEQVSEDAPEPAIPSTSNGLVDDLTKARSQAAEEATVMRTDPQLQNGLNSPPLDTTNAERSERESEAHDLPPPEALVGAQEVFPEQVVEEQAIPEQVVLSQADEGTRQPTGAPDVPNEQHIATETKELQPQGQKRTRGRPPATSRTRSAIGEGSERNGGDAQEKTAAPDASNKLRGRSTKNARSPSNAPTEKVATNSELANGQDAAQPETNGDNTAARGQDVEQSVSQKQNQKKKGKRAGRAGKTRYVETEQDNSDESGERIRQEEQPQPGREHQPESEPQPELQPEAEPEPETANGAELPAAESSSRPKKRRGRPSLASRRDDNLVTQPEERQETQQEVEEENPQPKKRRGRPSLASRRDDNTVTQREERQETQQEAEEENAQPTRKRTRQPRGETVPVTVHRLVNVASLAPGASGPDSPVEDGESADELATRGKTKLPKRGGVNPADVLSQICRETLEKTLATLTNGIANETNPARRAEYTRKKKAVEAYETELEGRLFELSEMLDSNFVLGVQLKKAKREMMDLRGRLYQVRKEREAVALRMDAVRRKHAEEESARMARISINNSLHSLELAVERSQNRASAEAEDAESSDSSPTVGLEFMLRSVAEAVSSTAPGAEGGLLDQIKSFNAQLEATARKLES</sequence>
<proteinExistence type="predicted"/>
<dbReference type="OrthoDB" id="5377952at2759"/>
<name>A0A8H6P2F4_9EURO</name>
<feature type="region of interest" description="Disordered" evidence="1">
    <location>
        <begin position="1"/>
        <end position="622"/>
    </location>
</feature>
<feature type="compositionally biased region" description="Basic and acidic residues" evidence="1">
    <location>
        <begin position="1"/>
        <end position="10"/>
    </location>
</feature>
<feature type="compositionally biased region" description="Polar residues" evidence="1">
    <location>
        <begin position="356"/>
        <end position="375"/>
    </location>
</feature>
<feature type="compositionally biased region" description="Basic and acidic residues" evidence="1">
    <location>
        <begin position="433"/>
        <end position="452"/>
    </location>
</feature>
<dbReference type="EMBL" id="JACBAD010002116">
    <property type="protein sequence ID" value="KAF7115297.1"/>
    <property type="molecule type" value="Genomic_DNA"/>
</dbReference>
<feature type="compositionally biased region" description="Basic and acidic residues" evidence="1">
    <location>
        <begin position="154"/>
        <end position="163"/>
    </location>
</feature>
<evidence type="ECO:0000313" key="4">
    <source>
        <dbReference type="Proteomes" id="UP000630445"/>
    </source>
</evidence>
<feature type="compositionally biased region" description="Basic and acidic residues" evidence="1">
    <location>
        <begin position="328"/>
        <end position="338"/>
    </location>
</feature>
<feature type="compositionally biased region" description="Basic and acidic residues" evidence="1">
    <location>
        <begin position="533"/>
        <end position="549"/>
    </location>
</feature>
<dbReference type="Proteomes" id="UP000630445">
    <property type="component" value="Unassembled WGS sequence"/>
</dbReference>
<feature type="compositionally biased region" description="Basic and acidic residues" evidence="1">
    <location>
        <begin position="232"/>
        <end position="246"/>
    </location>
</feature>
<evidence type="ECO:0000259" key="2">
    <source>
        <dbReference type="Pfam" id="PF20994"/>
    </source>
</evidence>
<accession>A0A8H6P2F4</accession>
<organism evidence="3 4">
    <name type="scientific">Aspergillus hiratsukae</name>
    <dbReference type="NCBI Taxonomy" id="1194566"/>
    <lineage>
        <taxon>Eukaryota</taxon>
        <taxon>Fungi</taxon>
        <taxon>Dikarya</taxon>
        <taxon>Ascomycota</taxon>
        <taxon>Pezizomycotina</taxon>
        <taxon>Eurotiomycetes</taxon>
        <taxon>Eurotiomycetidae</taxon>
        <taxon>Eurotiales</taxon>
        <taxon>Aspergillaceae</taxon>
        <taxon>Aspergillus</taxon>
        <taxon>Aspergillus subgen. Fumigati</taxon>
    </lineage>
</organism>
<dbReference type="AlphaFoldDB" id="A0A8H6P2F4"/>
<gene>
    <name evidence="3" type="ORF">CNMCM5793_001933</name>
</gene>
<feature type="domain" description="Inner kinetochore subunit AME1" evidence="2">
    <location>
        <begin position="568"/>
        <end position="811"/>
    </location>
</feature>
<feature type="compositionally biased region" description="Polar residues" evidence="1">
    <location>
        <begin position="217"/>
        <end position="231"/>
    </location>
</feature>
<evidence type="ECO:0000313" key="3">
    <source>
        <dbReference type="EMBL" id="KAF7115297.1"/>
    </source>
</evidence>
<comment type="caution">
    <text evidence="3">The sequence shown here is derived from an EMBL/GenBank/DDBJ whole genome shotgun (WGS) entry which is preliminary data.</text>
</comment>
<feature type="compositionally biased region" description="Low complexity" evidence="1">
    <location>
        <begin position="255"/>
        <end position="266"/>
    </location>
</feature>
<dbReference type="Pfam" id="PF20994">
    <property type="entry name" value="CENPU"/>
    <property type="match status" value="1"/>
</dbReference>
<evidence type="ECO:0000256" key="1">
    <source>
        <dbReference type="SAM" id="MobiDB-lite"/>
    </source>
</evidence>
<feature type="compositionally biased region" description="Polar residues" evidence="1">
    <location>
        <begin position="129"/>
        <end position="153"/>
    </location>
</feature>
<keyword evidence="4" id="KW-1185">Reference proteome</keyword>
<feature type="compositionally biased region" description="Basic residues" evidence="1">
    <location>
        <begin position="406"/>
        <end position="419"/>
    </location>
</feature>